<dbReference type="AlphaFoldDB" id="A0A166T206"/>
<keyword evidence="1" id="KW-0812">Transmembrane</keyword>
<keyword evidence="1" id="KW-1133">Transmembrane helix</keyword>
<accession>A0A166T206</accession>
<keyword evidence="1" id="KW-0472">Membrane</keyword>
<gene>
    <name evidence="2" type="ORF">FIBSPDRAFT_1038447</name>
</gene>
<protein>
    <submittedName>
        <fullName evidence="2">Uncharacterized protein</fullName>
    </submittedName>
</protein>
<sequence>MSPILTQISVLFLALVVLSVFSVSLPYLPALYTLHFGIWGFYSEFTNGTSACTKAGAAYALTFSSGGTAVTIASNWTRGLVLYPVGKGRFHTAGVTFVALLVTCCGTAPAGAVSGLALLLTFIALWPHVALDQYIWHKMKGTGADTKLGNALALHFLSATLLMIASAGAIRGTRGPPHLHVVHSAGGKRGTNKIMWSSEHQRNSGRRFADSDDLSEERCAVEMAKNMLFGNANRVYVLHLQPTLAR</sequence>
<evidence type="ECO:0000313" key="2">
    <source>
        <dbReference type="EMBL" id="KZP30094.1"/>
    </source>
</evidence>
<feature type="transmembrane region" description="Helical" evidence="1">
    <location>
        <begin position="148"/>
        <end position="170"/>
    </location>
</feature>
<dbReference type="STRING" id="436010.A0A166T206"/>
<feature type="transmembrane region" description="Helical" evidence="1">
    <location>
        <begin position="90"/>
        <end position="109"/>
    </location>
</feature>
<dbReference type="EMBL" id="KV417495">
    <property type="protein sequence ID" value="KZP30094.1"/>
    <property type="molecule type" value="Genomic_DNA"/>
</dbReference>
<evidence type="ECO:0000256" key="1">
    <source>
        <dbReference type="SAM" id="Phobius"/>
    </source>
</evidence>
<name>A0A166T206_9AGAM</name>
<reference evidence="2" key="1">
    <citation type="journal article" date="2016" name="Mol. Biol. Evol.">
        <title>Comparative Genomics of Early-Diverging Mushroom-Forming Fungi Provides Insights into the Origins of Lignocellulose Decay Capabilities.</title>
        <authorList>
            <person name="Nagy L.G."/>
            <person name="Riley R."/>
            <person name="Tritt A."/>
            <person name="Adam C."/>
            <person name="Daum C."/>
            <person name="Floudas D."/>
            <person name="Sun H."/>
            <person name="Yadav J.S."/>
            <person name="Pangilinan J."/>
            <person name="Larsson K.H."/>
            <person name="Matsuura K."/>
            <person name="Barry K."/>
            <person name="Labutti K."/>
            <person name="Kuo R."/>
            <person name="Ohm R.A."/>
            <person name="Bhattacharya S.S."/>
            <person name="Shirouzu T."/>
            <person name="Yoshinaga Y."/>
            <person name="Martin F.M."/>
            <person name="Grigoriev I.V."/>
            <person name="Hibbett D.S."/>
        </authorList>
    </citation>
    <scope>NUCLEOTIDE SEQUENCE [LARGE SCALE GENOMIC DNA]</scope>
    <source>
        <strain evidence="2">CBS 109695</strain>
    </source>
</reference>
<organism evidence="2">
    <name type="scientific">Athelia psychrophila</name>
    <dbReference type="NCBI Taxonomy" id="1759441"/>
    <lineage>
        <taxon>Eukaryota</taxon>
        <taxon>Fungi</taxon>
        <taxon>Dikarya</taxon>
        <taxon>Basidiomycota</taxon>
        <taxon>Agaricomycotina</taxon>
        <taxon>Agaricomycetes</taxon>
        <taxon>Agaricomycetidae</taxon>
        <taxon>Atheliales</taxon>
        <taxon>Atheliaceae</taxon>
        <taxon>Athelia</taxon>
    </lineage>
</organism>
<proteinExistence type="predicted"/>